<reference evidence="2" key="3">
    <citation type="submission" date="2015-04" db="UniProtKB">
        <authorList>
            <consortium name="EnsemblPlants"/>
        </authorList>
    </citation>
    <scope>IDENTIFICATION</scope>
    <source>
        <strain evidence="2">cv. Jemalong A17</strain>
    </source>
</reference>
<name>G7I9W2_MEDTR</name>
<dbReference type="EnsemblPlants" id="AES59223">
    <property type="protein sequence ID" value="AES59223"/>
    <property type="gene ID" value="MTR_1g015900"/>
</dbReference>
<evidence type="ECO:0000313" key="3">
    <source>
        <dbReference type="Proteomes" id="UP000002051"/>
    </source>
</evidence>
<proteinExistence type="predicted"/>
<sequence>MVSEPLQDPLSHHLSGFLLVVRGCVKSPTSDGTWPDNVFISGGKSSPHKPVFKDELGLQFLRWYQSLSKIHWTTCYQVSAIEPPTIYVNEPSPIVLVVRGGVKSPTSDRTWHDNVFISRGNHHLTSRFYGIVLGTTTISKTLFP</sequence>
<organism evidence="1 3">
    <name type="scientific">Medicago truncatula</name>
    <name type="common">Barrel medic</name>
    <name type="synonym">Medicago tribuloides</name>
    <dbReference type="NCBI Taxonomy" id="3880"/>
    <lineage>
        <taxon>Eukaryota</taxon>
        <taxon>Viridiplantae</taxon>
        <taxon>Streptophyta</taxon>
        <taxon>Embryophyta</taxon>
        <taxon>Tracheophyta</taxon>
        <taxon>Spermatophyta</taxon>
        <taxon>Magnoliopsida</taxon>
        <taxon>eudicotyledons</taxon>
        <taxon>Gunneridae</taxon>
        <taxon>Pentapetalae</taxon>
        <taxon>rosids</taxon>
        <taxon>fabids</taxon>
        <taxon>Fabales</taxon>
        <taxon>Fabaceae</taxon>
        <taxon>Papilionoideae</taxon>
        <taxon>50 kb inversion clade</taxon>
        <taxon>NPAAA clade</taxon>
        <taxon>Hologalegina</taxon>
        <taxon>IRL clade</taxon>
        <taxon>Trifolieae</taxon>
        <taxon>Medicago</taxon>
    </lineage>
</organism>
<dbReference type="PaxDb" id="3880-AES59223"/>
<evidence type="ECO:0000313" key="2">
    <source>
        <dbReference type="EnsemblPlants" id="AES59223"/>
    </source>
</evidence>
<evidence type="ECO:0000313" key="1">
    <source>
        <dbReference type="EMBL" id="AES59223.1"/>
    </source>
</evidence>
<keyword evidence="3" id="KW-1185">Reference proteome</keyword>
<protein>
    <submittedName>
        <fullName evidence="1 2">Uncharacterized protein</fullName>
    </submittedName>
</protein>
<dbReference type="EMBL" id="CM001217">
    <property type="protein sequence ID" value="AES59223.1"/>
    <property type="molecule type" value="Genomic_DNA"/>
</dbReference>
<accession>G7I9W2</accession>
<reference evidence="1 3" key="2">
    <citation type="journal article" date="2014" name="BMC Genomics">
        <title>An improved genome release (version Mt4.0) for the model legume Medicago truncatula.</title>
        <authorList>
            <person name="Tang H."/>
            <person name="Krishnakumar V."/>
            <person name="Bidwell S."/>
            <person name="Rosen B."/>
            <person name="Chan A."/>
            <person name="Zhou S."/>
            <person name="Gentzbittel L."/>
            <person name="Childs K.L."/>
            <person name="Yandell M."/>
            <person name="Gundlach H."/>
            <person name="Mayer K.F."/>
            <person name="Schwartz D.C."/>
            <person name="Town C.D."/>
        </authorList>
    </citation>
    <scope>GENOME REANNOTATION</scope>
    <source>
        <strain evidence="2 3">cv. Jemalong A17</strain>
    </source>
</reference>
<dbReference type="AlphaFoldDB" id="G7I9W2"/>
<dbReference type="HOGENOM" id="CLU_1920254_0_0_1"/>
<dbReference type="Proteomes" id="UP000002051">
    <property type="component" value="Unassembled WGS sequence"/>
</dbReference>
<reference evidence="1 3" key="1">
    <citation type="journal article" date="2011" name="Nature">
        <title>The Medicago genome provides insight into the evolution of rhizobial symbioses.</title>
        <authorList>
            <person name="Young N.D."/>
            <person name="Debelle F."/>
            <person name="Oldroyd G.E."/>
            <person name="Geurts R."/>
            <person name="Cannon S.B."/>
            <person name="Udvardi M.K."/>
            <person name="Benedito V.A."/>
            <person name="Mayer K.F."/>
            <person name="Gouzy J."/>
            <person name="Schoof H."/>
            <person name="Van de Peer Y."/>
            <person name="Proost S."/>
            <person name="Cook D.R."/>
            <person name="Meyers B.C."/>
            <person name="Spannagl M."/>
            <person name="Cheung F."/>
            <person name="De Mita S."/>
            <person name="Krishnakumar V."/>
            <person name="Gundlach H."/>
            <person name="Zhou S."/>
            <person name="Mudge J."/>
            <person name="Bharti A.K."/>
            <person name="Murray J.D."/>
            <person name="Naoumkina M.A."/>
            <person name="Rosen B."/>
            <person name="Silverstein K.A."/>
            <person name="Tang H."/>
            <person name="Rombauts S."/>
            <person name="Zhao P.X."/>
            <person name="Zhou P."/>
            <person name="Barbe V."/>
            <person name="Bardou P."/>
            <person name="Bechner M."/>
            <person name="Bellec A."/>
            <person name="Berger A."/>
            <person name="Berges H."/>
            <person name="Bidwell S."/>
            <person name="Bisseling T."/>
            <person name="Choisne N."/>
            <person name="Couloux A."/>
            <person name="Denny R."/>
            <person name="Deshpande S."/>
            <person name="Dai X."/>
            <person name="Doyle J.J."/>
            <person name="Dudez A.M."/>
            <person name="Farmer A.D."/>
            <person name="Fouteau S."/>
            <person name="Franken C."/>
            <person name="Gibelin C."/>
            <person name="Gish J."/>
            <person name="Goldstein S."/>
            <person name="Gonzalez A.J."/>
            <person name="Green P.J."/>
            <person name="Hallab A."/>
            <person name="Hartog M."/>
            <person name="Hua A."/>
            <person name="Humphray S.J."/>
            <person name="Jeong D.H."/>
            <person name="Jing Y."/>
            <person name="Jocker A."/>
            <person name="Kenton S.M."/>
            <person name="Kim D.J."/>
            <person name="Klee K."/>
            <person name="Lai H."/>
            <person name="Lang C."/>
            <person name="Lin S."/>
            <person name="Macmil S.L."/>
            <person name="Magdelenat G."/>
            <person name="Matthews L."/>
            <person name="McCorrison J."/>
            <person name="Monaghan E.L."/>
            <person name="Mun J.H."/>
            <person name="Najar F.Z."/>
            <person name="Nicholson C."/>
            <person name="Noirot C."/>
            <person name="O'Bleness M."/>
            <person name="Paule C.R."/>
            <person name="Poulain J."/>
            <person name="Prion F."/>
            <person name="Qin B."/>
            <person name="Qu C."/>
            <person name="Retzel E.F."/>
            <person name="Riddle C."/>
            <person name="Sallet E."/>
            <person name="Samain S."/>
            <person name="Samson N."/>
            <person name="Sanders I."/>
            <person name="Saurat O."/>
            <person name="Scarpelli C."/>
            <person name="Schiex T."/>
            <person name="Segurens B."/>
            <person name="Severin A.J."/>
            <person name="Sherrier D.J."/>
            <person name="Shi R."/>
            <person name="Sims S."/>
            <person name="Singer S.R."/>
            <person name="Sinharoy S."/>
            <person name="Sterck L."/>
            <person name="Viollet A."/>
            <person name="Wang B.B."/>
            <person name="Wang K."/>
            <person name="Wang M."/>
            <person name="Wang X."/>
            <person name="Warfsmann J."/>
            <person name="Weissenbach J."/>
            <person name="White D.D."/>
            <person name="White J.D."/>
            <person name="Wiley G.B."/>
            <person name="Wincker P."/>
            <person name="Xing Y."/>
            <person name="Yang L."/>
            <person name="Yao Z."/>
            <person name="Ying F."/>
            <person name="Zhai J."/>
            <person name="Zhou L."/>
            <person name="Zuber A."/>
            <person name="Denarie J."/>
            <person name="Dixon R.A."/>
            <person name="May G.D."/>
            <person name="Schwartz D.C."/>
            <person name="Rogers J."/>
            <person name="Quetier F."/>
            <person name="Town C.D."/>
            <person name="Roe B.A."/>
        </authorList>
    </citation>
    <scope>NUCLEOTIDE SEQUENCE [LARGE SCALE GENOMIC DNA]</scope>
    <source>
        <strain evidence="1">A17</strain>
        <strain evidence="2 3">cv. Jemalong A17</strain>
    </source>
</reference>
<gene>
    <name evidence="1" type="ordered locus">MTR_1g015900</name>
</gene>